<accession>A0AAD3SBF2</accession>
<gene>
    <name evidence="5" type="ORF">Nepgr_009943</name>
</gene>
<dbReference type="PANTHER" id="PTHR11413">
    <property type="entry name" value="CYSTATIN FAMILY MEMBER"/>
    <property type="match status" value="1"/>
</dbReference>
<evidence type="ECO:0000256" key="1">
    <source>
        <dbReference type="ARBA" id="ARBA00022690"/>
    </source>
</evidence>
<dbReference type="Proteomes" id="UP001279734">
    <property type="component" value="Unassembled WGS sequence"/>
</dbReference>
<dbReference type="AlphaFoldDB" id="A0AAD3SBF2"/>
<feature type="domain" description="Cystatin" evidence="4">
    <location>
        <begin position="31"/>
        <end position="121"/>
    </location>
</feature>
<keyword evidence="6" id="KW-1185">Reference proteome</keyword>
<dbReference type="InterPro" id="IPR046350">
    <property type="entry name" value="Cystatin_sf"/>
</dbReference>
<dbReference type="SMART" id="SM00043">
    <property type="entry name" value="CY"/>
    <property type="match status" value="1"/>
</dbReference>
<keyword evidence="1 3" id="KW-0646">Protease inhibitor</keyword>
<dbReference type="Pfam" id="PF16845">
    <property type="entry name" value="SQAPI"/>
    <property type="match status" value="1"/>
</dbReference>
<evidence type="ECO:0000313" key="5">
    <source>
        <dbReference type="EMBL" id="GMH08103.1"/>
    </source>
</evidence>
<evidence type="ECO:0000256" key="3">
    <source>
        <dbReference type="RuleBase" id="RU362130"/>
    </source>
</evidence>
<dbReference type="InterPro" id="IPR000010">
    <property type="entry name" value="Cystatin_dom"/>
</dbReference>
<dbReference type="CDD" id="cd00042">
    <property type="entry name" value="CY"/>
    <property type="match status" value="1"/>
</dbReference>
<dbReference type="Gene3D" id="3.10.450.10">
    <property type="match status" value="1"/>
</dbReference>
<proteinExistence type="inferred from homology"/>
<evidence type="ECO:0000259" key="4">
    <source>
        <dbReference type="SMART" id="SM00043"/>
    </source>
</evidence>
<feature type="chain" id="PRO_5041773854" description="Cysteine proteinase inhibitor" evidence="3">
    <location>
        <begin position="24"/>
        <end position="138"/>
    </location>
</feature>
<evidence type="ECO:0000256" key="2">
    <source>
        <dbReference type="ARBA" id="ARBA00022704"/>
    </source>
</evidence>
<comment type="caution">
    <text evidence="5">The sequence shown here is derived from an EMBL/GenBank/DDBJ whole genome shotgun (WGS) entry which is preliminary data.</text>
</comment>
<reference evidence="5" key="1">
    <citation type="submission" date="2023-05" db="EMBL/GenBank/DDBJ databases">
        <title>Nepenthes gracilis genome sequencing.</title>
        <authorList>
            <person name="Fukushima K."/>
        </authorList>
    </citation>
    <scope>NUCLEOTIDE SEQUENCE</scope>
    <source>
        <strain evidence="5">SING2019-196</strain>
    </source>
</reference>
<organism evidence="5 6">
    <name type="scientific">Nepenthes gracilis</name>
    <name type="common">Slender pitcher plant</name>
    <dbReference type="NCBI Taxonomy" id="150966"/>
    <lineage>
        <taxon>Eukaryota</taxon>
        <taxon>Viridiplantae</taxon>
        <taxon>Streptophyta</taxon>
        <taxon>Embryophyta</taxon>
        <taxon>Tracheophyta</taxon>
        <taxon>Spermatophyta</taxon>
        <taxon>Magnoliopsida</taxon>
        <taxon>eudicotyledons</taxon>
        <taxon>Gunneridae</taxon>
        <taxon>Pentapetalae</taxon>
        <taxon>Caryophyllales</taxon>
        <taxon>Nepenthaceae</taxon>
        <taxon>Nepenthes</taxon>
    </lineage>
</organism>
<name>A0AAD3SBF2_NEPGR</name>
<feature type="signal peptide" evidence="3">
    <location>
        <begin position="1"/>
        <end position="23"/>
    </location>
</feature>
<sequence length="138" mass="15520">MNSKICVLLALVVLCTICEVGFCRYDIVTIKKVGGVLDSIGFQNSAKFESLGRFAVDEYNKRENALLVFARVLKVKEQVVAGKLYHLTLMAIDANRKKIYEAKVWVKPWVNFKQLQEFKHAKDSSQLAAVDLGIIQGL</sequence>
<dbReference type="EMBL" id="BSYO01000008">
    <property type="protein sequence ID" value="GMH08103.1"/>
    <property type="molecule type" value="Genomic_DNA"/>
</dbReference>
<dbReference type="SUPFAM" id="SSF54403">
    <property type="entry name" value="Cystatin/monellin"/>
    <property type="match status" value="1"/>
</dbReference>
<keyword evidence="3" id="KW-0732">Signal</keyword>
<comment type="similarity">
    <text evidence="3">Belongs to the cystatin family. Phytocystatin subfamily.</text>
</comment>
<dbReference type="InterPro" id="IPR027214">
    <property type="entry name" value="Cystatin"/>
</dbReference>
<keyword evidence="2 3" id="KW-0789">Thiol protease inhibitor</keyword>
<dbReference type="GO" id="GO:0004869">
    <property type="term" value="F:cysteine-type endopeptidase inhibitor activity"/>
    <property type="evidence" value="ECO:0007669"/>
    <property type="project" value="UniProtKB-KW"/>
</dbReference>
<evidence type="ECO:0000313" key="6">
    <source>
        <dbReference type="Proteomes" id="UP001279734"/>
    </source>
</evidence>
<protein>
    <recommendedName>
        <fullName evidence="3">Cysteine proteinase inhibitor</fullName>
    </recommendedName>
</protein>
<dbReference type="PANTHER" id="PTHR11413:SF110">
    <property type="entry name" value="CYSTEINE PROTEINASE INHIBITOR 6"/>
    <property type="match status" value="1"/>
</dbReference>